<evidence type="ECO:0008006" key="4">
    <source>
        <dbReference type="Google" id="ProtNLM"/>
    </source>
</evidence>
<protein>
    <recommendedName>
        <fullName evidence="4">Beta-peptidyl aminopeptidase BapA</fullName>
    </recommendedName>
</protein>
<organism evidence="2 3">
    <name type="scientific">Sphaceloma murrayae</name>
    <dbReference type="NCBI Taxonomy" id="2082308"/>
    <lineage>
        <taxon>Eukaryota</taxon>
        <taxon>Fungi</taxon>
        <taxon>Dikarya</taxon>
        <taxon>Ascomycota</taxon>
        <taxon>Pezizomycotina</taxon>
        <taxon>Dothideomycetes</taxon>
        <taxon>Dothideomycetidae</taxon>
        <taxon>Myriangiales</taxon>
        <taxon>Elsinoaceae</taxon>
        <taxon>Sphaceloma</taxon>
    </lineage>
</organism>
<dbReference type="PANTHER" id="PTHR36512:SF3">
    <property type="entry name" value="BLR5678 PROTEIN"/>
    <property type="match status" value="1"/>
</dbReference>
<sequence length="403" mass="42722">MRIRDLGYSPGAQPTGRTNSILDVPGVGVSQVTVLTRDDAAEIAQKHGKPGARKGLTVLLPRPVDKCHLPSYAATHVFNGNGLLTGMPQIADWGFINMPIVLTNSCSVGVCYDGAQDFMLDLHEKRGADLREISRNYGTPVVGETADWWINSDLKATKIKSEHVDECFRNIKTAEQGGQVLEGSHGGGAGMTCNGYKGGTGTASRLVGGDFGGTEYVVGVLVQTNYARQTDLHIAGVPIGPLLIKEQQDQVSGDKKAGVAAGRTEAGSLLVVIMTNAPLLPHQLDRLARHATVGVAQVSGYGVGRTFSGDIFLAVSTAEHEVEQLRGKEGQIGFTTETYSSQVLKNESIDAYFTAAAEATEEAILNSMVGAREGMAGTDGTTVLEGLPVDRVKDLLAKYRVQV</sequence>
<evidence type="ECO:0000313" key="3">
    <source>
        <dbReference type="Proteomes" id="UP000243797"/>
    </source>
</evidence>
<evidence type="ECO:0000256" key="1">
    <source>
        <dbReference type="ARBA" id="ARBA00007068"/>
    </source>
</evidence>
<dbReference type="GO" id="GO:0004177">
    <property type="term" value="F:aminopeptidase activity"/>
    <property type="evidence" value="ECO:0007669"/>
    <property type="project" value="TreeGrafter"/>
</dbReference>
<dbReference type="InterPro" id="IPR005321">
    <property type="entry name" value="Peptidase_S58_DmpA"/>
</dbReference>
<evidence type="ECO:0000313" key="2">
    <source>
        <dbReference type="EMBL" id="PNS21442.1"/>
    </source>
</evidence>
<dbReference type="Gene3D" id="3.60.70.12">
    <property type="entry name" value="L-amino peptidase D-ALA esterase/amidase"/>
    <property type="match status" value="1"/>
</dbReference>
<keyword evidence="3" id="KW-1185">Reference proteome</keyword>
<accession>A0A2K1R2C8</accession>
<dbReference type="InterPro" id="IPR016117">
    <property type="entry name" value="ArgJ-like_dom_sf"/>
</dbReference>
<dbReference type="SUPFAM" id="SSF56266">
    <property type="entry name" value="DmpA/ArgJ-like"/>
    <property type="match status" value="1"/>
</dbReference>
<dbReference type="PANTHER" id="PTHR36512">
    <property type="entry name" value="D-AMINOPEPTIDASE"/>
    <property type="match status" value="1"/>
</dbReference>
<comment type="similarity">
    <text evidence="1">Belongs to the peptidase S58 family.</text>
</comment>
<proteinExistence type="inferred from homology"/>
<reference evidence="2 3" key="1">
    <citation type="submission" date="2017-06" db="EMBL/GenBank/DDBJ databases">
        <title>Draft genome sequence of a variant of Elsinoe murrayae.</title>
        <authorList>
            <person name="Cheng Q."/>
        </authorList>
    </citation>
    <scope>NUCLEOTIDE SEQUENCE [LARGE SCALE GENOMIC DNA]</scope>
    <source>
        <strain evidence="2 3">CQ-2017a</strain>
    </source>
</reference>
<dbReference type="EMBL" id="NKHZ01000011">
    <property type="protein sequence ID" value="PNS21442.1"/>
    <property type="molecule type" value="Genomic_DNA"/>
</dbReference>
<dbReference type="OrthoDB" id="2107894at2759"/>
<dbReference type="Pfam" id="PF03576">
    <property type="entry name" value="Peptidase_S58"/>
    <property type="match status" value="1"/>
</dbReference>
<name>A0A2K1R2C8_9PEZI</name>
<dbReference type="InParanoid" id="A0A2K1R2C8"/>
<gene>
    <name evidence="2" type="ORF">CAC42_1221</name>
</gene>
<comment type="caution">
    <text evidence="2">The sequence shown here is derived from an EMBL/GenBank/DDBJ whole genome shotgun (WGS) entry which is preliminary data.</text>
</comment>
<dbReference type="Proteomes" id="UP000243797">
    <property type="component" value="Unassembled WGS sequence"/>
</dbReference>
<dbReference type="AlphaFoldDB" id="A0A2K1R2C8"/>